<evidence type="ECO:0000313" key="4">
    <source>
        <dbReference type="EMBL" id="OSS53584.1"/>
    </source>
</evidence>
<dbReference type="Pfam" id="PF24854">
    <property type="entry name" value="DUF7728"/>
    <property type="match status" value="1"/>
</dbReference>
<feature type="compositionally biased region" description="Basic residues" evidence="1">
    <location>
        <begin position="270"/>
        <end position="281"/>
    </location>
</feature>
<organism evidence="4 5">
    <name type="scientific">Epicoccum nigrum</name>
    <name type="common">Soil fungus</name>
    <name type="synonym">Epicoccum purpurascens</name>
    <dbReference type="NCBI Taxonomy" id="105696"/>
    <lineage>
        <taxon>Eukaryota</taxon>
        <taxon>Fungi</taxon>
        <taxon>Dikarya</taxon>
        <taxon>Ascomycota</taxon>
        <taxon>Pezizomycotina</taxon>
        <taxon>Dothideomycetes</taxon>
        <taxon>Pleosporomycetidae</taxon>
        <taxon>Pleosporales</taxon>
        <taxon>Pleosporineae</taxon>
        <taxon>Didymellaceae</taxon>
        <taxon>Epicoccum</taxon>
    </lineage>
</organism>
<keyword evidence="2" id="KW-0472">Membrane</keyword>
<evidence type="ECO:0000256" key="2">
    <source>
        <dbReference type="SAM" id="Phobius"/>
    </source>
</evidence>
<dbReference type="OMA" id="CRGKPKC"/>
<reference evidence="4 5" key="1">
    <citation type="journal article" date="2017" name="Genome Announc.">
        <title>Genome sequence of the saprophytic ascomycete Epicoccum nigrum ICMP 19927 strain isolated from New Zealand.</title>
        <authorList>
            <person name="Fokin M."/>
            <person name="Fleetwood D."/>
            <person name="Weir B.S."/>
            <person name="Villas-Boas S.G."/>
        </authorList>
    </citation>
    <scope>NUCLEOTIDE SEQUENCE [LARGE SCALE GENOMIC DNA]</scope>
    <source>
        <strain evidence="4 5">ICMP 19927</strain>
    </source>
</reference>
<dbReference type="Proteomes" id="UP000193240">
    <property type="component" value="Unassembled WGS sequence"/>
</dbReference>
<feature type="transmembrane region" description="Helical" evidence="2">
    <location>
        <begin position="332"/>
        <end position="365"/>
    </location>
</feature>
<feature type="region of interest" description="Disordered" evidence="1">
    <location>
        <begin position="383"/>
        <end position="421"/>
    </location>
</feature>
<dbReference type="AlphaFoldDB" id="A0A1Y2MBT8"/>
<feature type="region of interest" description="Disordered" evidence="1">
    <location>
        <begin position="270"/>
        <end position="322"/>
    </location>
</feature>
<keyword evidence="2" id="KW-1133">Transmembrane helix</keyword>
<sequence length="421" mass="46529">MTRQPRTTEQVGSHHLSSALLCSRAAQLNLNLSTIFFTYFLCLPYVPFTMSPSKLGLFASLALAANAVLIPPSVAVAELGDDNALETLAINPFKRTVAVECPRCAVATLDGETLKWNKDAGNAFLLDFEVGSREDSLEVDGVQLYPPSFAIASQPFYITQISPKTKDNLRLRVTGYTFHFNSAETVSEAGVELLPMTFKITSVESKPMDPLPITINLLKEPSGRLMIASFGTQTVGASPAEKTKECKTWPLLCKWKGTMADRIEGLKHMRPGCHKRPHAHHNPMVEETFKGKPPHRFRPGGRPPHHMEHNGPHHPPPHHGHHHRMHMFLRRAFFTILVPILIGIFAGTLTYLIGMALGCLIAITVARVRGQAYQPIALEEDVEDAAAGERGEKHEYAELPAYEAPPVYEDAPKKKAVDETK</sequence>
<keyword evidence="2" id="KW-0812">Transmembrane</keyword>
<name>A0A1Y2MBT8_EPING</name>
<evidence type="ECO:0000313" key="5">
    <source>
        <dbReference type="Proteomes" id="UP000193240"/>
    </source>
</evidence>
<protein>
    <recommendedName>
        <fullName evidence="3">DUF7728 domain-containing protein</fullName>
    </recommendedName>
</protein>
<gene>
    <name evidence="4" type="ORF">B5807_00181</name>
</gene>
<feature type="transmembrane region" description="Helical" evidence="2">
    <location>
        <begin position="28"/>
        <end position="46"/>
    </location>
</feature>
<dbReference type="InParanoid" id="A0A1Y2MBT8"/>
<dbReference type="EMBL" id="KZ107838">
    <property type="protein sequence ID" value="OSS53584.1"/>
    <property type="molecule type" value="Genomic_DNA"/>
</dbReference>
<dbReference type="PANTHER" id="PTHR40622">
    <property type="match status" value="1"/>
</dbReference>
<feature type="transmembrane region" description="Helical" evidence="2">
    <location>
        <begin position="58"/>
        <end position="77"/>
    </location>
</feature>
<evidence type="ECO:0000259" key="3">
    <source>
        <dbReference type="Pfam" id="PF24854"/>
    </source>
</evidence>
<dbReference type="InterPro" id="IPR056145">
    <property type="entry name" value="DUF7728"/>
</dbReference>
<evidence type="ECO:0000256" key="1">
    <source>
        <dbReference type="SAM" id="MobiDB-lite"/>
    </source>
</evidence>
<feature type="compositionally biased region" description="Basic and acidic residues" evidence="1">
    <location>
        <begin position="387"/>
        <end position="397"/>
    </location>
</feature>
<accession>A0A1Y2MBT8</accession>
<feature type="compositionally biased region" description="Basic and acidic residues" evidence="1">
    <location>
        <begin position="410"/>
        <end position="421"/>
    </location>
</feature>
<keyword evidence="5" id="KW-1185">Reference proteome</keyword>
<dbReference type="PANTHER" id="PTHR40622:SF1">
    <property type="match status" value="1"/>
</dbReference>
<feature type="domain" description="DUF7728" evidence="3">
    <location>
        <begin position="94"/>
        <end position="232"/>
    </location>
</feature>
<proteinExistence type="predicted"/>